<gene>
    <name evidence="25" type="ORF">ROHU_016371</name>
</gene>
<keyword evidence="6" id="KW-0967">Endosome</keyword>
<dbReference type="InterPro" id="IPR000727">
    <property type="entry name" value="T_SNARE_dom"/>
</dbReference>
<keyword evidence="5 19" id="KW-0812">Transmembrane</keyword>
<dbReference type="PANTHER" id="PTHR24249:SF307">
    <property type="entry name" value="TRACE AMINE-ASSOCIATED RECEPTOR 5"/>
    <property type="match status" value="1"/>
</dbReference>
<evidence type="ECO:0000256" key="2">
    <source>
        <dbReference type="ARBA" id="ARBA00009063"/>
    </source>
</evidence>
<dbReference type="Gene3D" id="1.20.5.110">
    <property type="match status" value="1"/>
</dbReference>
<feature type="domain" description="T-SNARE coiled-coil homology" evidence="23">
    <location>
        <begin position="353"/>
        <end position="415"/>
    </location>
</feature>
<evidence type="ECO:0000256" key="18">
    <source>
        <dbReference type="ARBA" id="ARBA00040006"/>
    </source>
</evidence>
<keyword evidence="10 21" id="KW-0175">Coiled coil</keyword>
<sequence>MNNSCLKDTYHVSTLTVLYLLLVSVMTMTILGNLVVIISIAHFKQLQTPTNILVMSLALADLLLGLVVMPFSMIRSVDGCWYYGDAFCLLHSTFDLFLTSVSIFHLIFIAIDRHQAVCYPLQYPTRITIPVAWVMTVVYLLLVLAMIVTILGNSVVIISIAHFKQLQTPTNILVMSLALADLLLGLVVMPFSMIRSVDGCCLGAVISAFFHFAGAVEIANEIQQMMRHFGTAQDTTDLRQTLQEKQQQVNQLAKVTDKYMKEFSALPVTTEQRQRKIQRERLINEFSNALAVFQKAQREVAKKEKEFVARVRASSRVSAGDTDDGFGGFSSPFRSDVHAQTQSYEDAITEEDLQLIQERESAIRQLESDITDINEIFRDLGMMVHEQGDMIDSIEANVSNAEINVQTATQQLNRAASHQTSFRKKIFILIAVLIVAAVIIGLIIYASVKK</sequence>
<feature type="transmembrane region" description="Helical" evidence="22">
    <location>
        <begin position="426"/>
        <end position="448"/>
    </location>
</feature>
<dbReference type="SMART" id="SM00397">
    <property type="entry name" value="t_SNARE"/>
    <property type="match status" value="1"/>
</dbReference>
<dbReference type="InterPro" id="IPR017452">
    <property type="entry name" value="GPCR_Rhodpsn_7TM"/>
</dbReference>
<dbReference type="Gene3D" id="1.20.1070.10">
    <property type="entry name" value="Rhodopsin 7-helix transmembrane proteins"/>
    <property type="match status" value="2"/>
</dbReference>
<keyword evidence="27" id="KW-1267">Proteomics identification</keyword>
<protein>
    <recommendedName>
        <fullName evidence="18">Syntaxin-7</fullName>
    </recommendedName>
</protein>
<dbReference type="SMART" id="SM01381">
    <property type="entry name" value="7TM_GPCR_Srsx"/>
    <property type="match status" value="1"/>
</dbReference>
<dbReference type="Pfam" id="PF00001">
    <property type="entry name" value="7tm_1"/>
    <property type="match status" value="2"/>
</dbReference>
<dbReference type="Pfam" id="PF05739">
    <property type="entry name" value="SNARE"/>
    <property type="match status" value="1"/>
</dbReference>
<evidence type="ECO:0000256" key="21">
    <source>
        <dbReference type="SAM" id="Coils"/>
    </source>
</evidence>
<evidence type="ECO:0000256" key="3">
    <source>
        <dbReference type="ARBA" id="ARBA00022475"/>
    </source>
</evidence>
<dbReference type="SUPFAM" id="SSF81321">
    <property type="entry name" value="Family A G protein-coupled receptor-like"/>
    <property type="match status" value="2"/>
</dbReference>
<dbReference type="AlphaFoldDB" id="A0A498NK30"/>
<feature type="transmembrane region" description="Helical" evidence="22">
    <location>
        <begin position="52"/>
        <end position="74"/>
    </location>
</feature>
<name>A0A498NK30_LABRO</name>
<comment type="caution">
    <text evidence="25">The sequence shown here is derived from an EMBL/GenBank/DDBJ whole genome shotgun (WGS) entry which is preliminary data.</text>
</comment>
<dbReference type="PRINTS" id="PR00237">
    <property type="entry name" value="GPCRRHODOPSN"/>
</dbReference>
<evidence type="ECO:0000256" key="14">
    <source>
        <dbReference type="ARBA" id="ARBA00023180"/>
    </source>
</evidence>
<dbReference type="GO" id="GO:0031901">
    <property type="term" value="C:early endosome membrane"/>
    <property type="evidence" value="ECO:0007669"/>
    <property type="project" value="UniProtKB-SubCell"/>
</dbReference>
<evidence type="ECO:0000256" key="5">
    <source>
        <dbReference type="ARBA" id="ARBA00022692"/>
    </source>
</evidence>
<feature type="coiled-coil region" evidence="21">
    <location>
        <begin position="356"/>
        <end position="411"/>
    </location>
</feature>
<evidence type="ECO:0000256" key="4">
    <source>
        <dbReference type="ARBA" id="ARBA00022553"/>
    </source>
</evidence>
<evidence type="ECO:0000256" key="20">
    <source>
        <dbReference type="RuleBase" id="RU003858"/>
    </source>
</evidence>
<evidence type="ECO:0000313" key="25">
    <source>
        <dbReference type="EMBL" id="RXN32280.1"/>
    </source>
</evidence>
<keyword evidence="3" id="KW-1003">Cell membrane</keyword>
<keyword evidence="4" id="KW-0597">Phosphoprotein</keyword>
<dbReference type="EMBL" id="QBIY01011400">
    <property type="protein sequence ID" value="RXN32280.1"/>
    <property type="molecule type" value="Genomic_DNA"/>
</dbReference>
<proteinExistence type="evidence at protein level"/>
<comment type="similarity">
    <text evidence="19">Belongs to the G-protein coupled receptor 1 family.</text>
</comment>
<evidence type="ECO:0000256" key="13">
    <source>
        <dbReference type="ARBA" id="ARBA00023170"/>
    </source>
</evidence>
<feature type="transmembrane region" description="Helical" evidence="22">
    <location>
        <begin position="86"/>
        <end position="111"/>
    </location>
</feature>
<comment type="similarity">
    <text evidence="2 20">Belongs to the syntaxin family.</text>
</comment>
<keyword evidence="7 22" id="KW-1133">Transmembrane helix</keyword>
<evidence type="ECO:0000256" key="19">
    <source>
        <dbReference type="RuleBase" id="RU000688"/>
    </source>
</evidence>
<dbReference type="CDD" id="cd15875">
    <property type="entry name" value="SNARE_syntaxin7"/>
    <property type="match status" value="1"/>
</dbReference>
<dbReference type="SUPFAM" id="SSF47661">
    <property type="entry name" value="t-snare proteins"/>
    <property type="match status" value="1"/>
</dbReference>
<evidence type="ECO:0000313" key="26">
    <source>
        <dbReference type="Proteomes" id="UP000290572"/>
    </source>
</evidence>
<evidence type="ECO:0000256" key="17">
    <source>
        <dbReference type="ARBA" id="ARBA00037832"/>
    </source>
</evidence>
<evidence type="ECO:0000256" key="7">
    <source>
        <dbReference type="ARBA" id="ARBA00022989"/>
    </source>
</evidence>
<dbReference type="InterPro" id="IPR006012">
    <property type="entry name" value="Syntaxin/epimorphin_CS"/>
</dbReference>
<comment type="function">
    <text evidence="16">May be involved in protein trafficking from the plasma membrane to the early endosome (EE) as well as in homotypic fusion of endocytic organelles. Mediates the endocytic trafficking from early endosomes to late endosomes and lysosomes.</text>
</comment>
<keyword evidence="11 22" id="KW-0472">Membrane</keyword>
<organism evidence="25 26">
    <name type="scientific">Labeo rohita</name>
    <name type="common">Indian major carp</name>
    <name type="synonym">Cyprinus rohita</name>
    <dbReference type="NCBI Taxonomy" id="84645"/>
    <lineage>
        <taxon>Eukaryota</taxon>
        <taxon>Metazoa</taxon>
        <taxon>Chordata</taxon>
        <taxon>Craniata</taxon>
        <taxon>Vertebrata</taxon>
        <taxon>Euteleostomi</taxon>
        <taxon>Actinopterygii</taxon>
        <taxon>Neopterygii</taxon>
        <taxon>Teleostei</taxon>
        <taxon>Ostariophysi</taxon>
        <taxon>Cypriniformes</taxon>
        <taxon>Cyprinidae</taxon>
        <taxon>Labeoninae</taxon>
        <taxon>Labeonini</taxon>
        <taxon>Labeo</taxon>
    </lineage>
</organism>
<evidence type="ECO:0000256" key="1">
    <source>
        <dbReference type="ARBA" id="ARBA00004651"/>
    </source>
</evidence>
<keyword evidence="9 19" id="KW-0297">G-protein coupled receptor</keyword>
<keyword evidence="8" id="KW-0007">Acetylation</keyword>
<evidence type="ECO:0000256" key="6">
    <source>
        <dbReference type="ARBA" id="ARBA00022753"/>
    </source>
</evidence>
<keyword evidence="12" id="KW-1015">Disulfide bond</keyword>
<dbReference type="GO" id="GO:0001594">
    <property type="term" value="F:trace-amine receptor activity"/>
    <property type="evidence" value="ECO:0007669"/>
    <property type="project" value="InterPro"/>
</dbReference>
<evidence type="ECO:0000256" key="15">
    <source>
        <dbReference type="ARBA" id="ARBA00023224"/>
    </source>
</evidence>
<dbReference type="PANTHER" id="PTHR24249">
    <property type="entry name" value="HISTAMINE RECEPTOR-RELATED G-PROTEIN COUPLED RECEPTOR"/>
    <property type="match status" value="1"/>
</dbReference>
<dbReference type="Pfam" id="PF14523">
    <property type="entry name" value="Syntaxin_2"/>
    <property type="match status" value="1"/>
</dbReference>
<feature type="transmembrane region" description="Helical" evidence="22">
    <location>
        <begin position="131"/>
        <end position="160"/>
    </location>
</feature>
<evidence type="ECO:0000256" key="9">
    <source>
        <dbReference type="ARBA" id="ARBA00023040"/>
    </source>
</evidence>
<dbReference type="PROSITE" id="PS50192">
    <property type="entry name" value="T_SNARE"/>
    <property type="match status" value="1"/>
</dbReference>
<keyword evidence="26" id="KW-1185">Reference proteome</keyword>
<keyword evidence="15 19" id="KW-0807">Transducer</keyword>
<dbReference type="FunFam" id="1.20.58.70:FF:000006">
    <property type="entry name" value="Syntaxin 7"/>
    <property type="match status" value="1"/>
</dbReference>
<dbReference type="PRINTS" id="PR01830">
    <property type="entry name" value="TRACEAMINER"/>
</dbReference>
<dbReference type="InterPro" id="IPR050569">
    <property type="entry name" value="TAAR"/>
</dbReference>
<dbReference type="Gene3D" id="1.20.58.70">
    <property type="match status" value="1"/>
</dbReference>
<dbReference type="InterPro" id="IPR009132">
    <property type="entry name" value="TAAR_fam"/>
</dbReference>
<evidence type="ECO:0007829" key="27">
    <source>
        <dbReference type="PeptideAtlas" id="A0A498NK30"/>
    </source>
</evidence>
<evidence type="ECO:0000256" key="16">
    <source>
        <dbReference type="ARBA" id="ARBA00037599"/>
    </source>
</evidence>
<dbReference type="STRING" id="84645.A0A498NK30"/>
<dbReference type="InterPro" id="IPR010989">
    <property type="entry name" value="SNARE"/>
</dbReference>
<feature type="coiled-coil region" evidence="21">
    <location>
        <begin position="238"/>
        <end position="299"/>
    </location>
</feature>
<dbReference type="InterPro" id="IPR006011">
    <property type="entry name" value="Syntaxin_N"/>
</dbReference>
<evidence type="ECO:0000256" key="12">
    <source>
        <dbReference type="ARBA" id="ARBA00023157"/>
    </source>
</evidence>
<dbReference type="Proteomes" id="UP000290572">
    <property type="component" value="Unassembled WGS sequence"/>
</dbReference>
<dbReference type="PROSITE" id="PS00914">
    <property type="entry name" value="SYNTAXIN"/>
    <property type="match status" value="1"/>
</dbReference>
<feature type="transmembrane region" description="Helical" evidence="22">
    <location>
        <begin position="172"/>
        <end position="190"/>
    </location>
</feature>
<comment type="subcellular location">
    <subcellularLocation>
        <location evidence="1">Cell membrane</location>
        <topology evidence="1">Multi-pass membrane protein</topology>
    </subcellularLocation>
    <subcellularLocation>
        <location evidence="17">Early endosome membrane</location>
        <topology evidence="17">Single-pass type IV membrane protein</topology>
    </subcellularLocation>
</comment>
<dbReference type="SMART" id="SM00503">
    <property type="entry name" value="SynN"/>
    <property type="match status" value="1"/>
</dbReference>
<dbReference type="FunFam" id="1.20.5.110:FF:000016">
    <property type="entry name" value="Syntaxin 12"/>
    <property type="match status" value="1"/>
</dbReference>
<accession>A0A498NK30</accession>
<feature type="domain" description="G-protein coupled receptors family 1 profile" evidence="24">
    <location>
        <begin position="32"/>
        <end position="150"/>
    </location>
</feature>
<evidence type="ECO:0000256" key="10">
    <source>
        <dbReference type="ARBA" id="ARBA00023054"/>
    </source>
</evidence>
<keyword evidence="14" id="KW-0325">Glycoprotein</keyword>
<evidence type="ECO:0000256" key="8">
    <source>
        <dbReference type="ARBA" id="ARBA00022990"/>
    </source>
</evidence>
<evidence type="ECO:0000256" key="11">
    <source>
        <dbReference type="ARBA" id="ARBA00023136"/>
    </source>
</evidence>
<evidence type="ECO:0000259" key="23">
    <source>
        <dbReference type="PROSITE" id="PS50192"/>
    </source>
</evidence>
<dbReference type="GO" id="GO:0006886">
    <property type="term" value="P:intracellular protein transport"/>
    <property type="evidence" value="ECO:0007669"/>
    <property type="project" value="InterPro"/>
</dbReference>
<dbReference type="GO" id="GO:0016192">
    <property type="term" value="P:vesicle-mediated transport"/>
    <property type="evidence" value="ECO:0007669"/>
    <property type="project" value="InterPro"/>
</dbReference>
<dbReference type="GO" id="GO:0099503">
    <property type="term" value="C:secretory vesicle"/>
    <property type="evidence" value="ECO:0007669"/>
    <property type="project" value="UniProtKB-ARBA"/>
</dbReference>
<dbReference type="InterPro" id="IPR000276">
    <property type="entry name" value="GPCR_Rhodpsn"/>
</dbReference>
<dbReference type="GO" id="GO:0005886">
    <property type="term" value="C:plasma membrane"/>
    <property type="evidence" value="ECO:0007669"/>
    <property type="project" value="UniProtKB-SubCell"/>
</dbReference>
<dbReference type="PROSITE" id="PS50262">
    <property type="entry name" value="G_PROTEIN_RECEP_F1_2"/>
    <property type="match status" value="2"/>
</dbReference>
<reference evidence="25 26" key="1">
    <citation type="submission" date="2018-03" db="EMBL/GenBank/DDBJ databases">
        <title>Draft genome sequence of Rohu Carp (Labeo rohita).</title>
        <authorList>
            <person name="Das P."/>
            <person name="Kushwaha B."/>
            <person name="Joshi C.G."/>
            <person name="Kumar D."/>
            <person name="Nagpure N.S."/>
            <person name="Sahoo L."/>
            <person name="Das S.P."/>
            <person name="Bit A."/>
            <person name="Patnaik S."/>
            <person name="Meher P.K."/>
            <person name="Jayasankar P."/>
            <person name="Koringa P.G."/>
            <person name="Patel N.V."/>
            <person name="Hinsu A.T."/>
            <person name="Kumar R."/>
            <person name="Pandey M."/>
            <person name="Agarwal S."/>
            <person name="Srivastava S."/>
            <person name="Singh M."/>
            <person name="Iquebal M.A."/>
            <person name="Jaiswal S."/>
            <person name="Angadi U.B."/>
            <person name="Kumar N."/>
            <person name="Raza M."/>
            <person name="Shah T.M."/>
            <person name="Rai A."/>
            <person name="Jena J.K."/>
        </authorList>
    </citation>
    <scope>NUCLEOTIDE SEQUENCE [LARGE SCALE GENOMIC DNA]</scope>
    <source>
        <strain evidence="25">DASCIFA01</strain>
        <tissue evidence="25">Testis</tissue>
    </source>
</reference>
<feature type="domain" description="G-protein coupled receptors family 1 profile" evidence="24">
    <location>
        <begin position="152"/>
        <end position="194"/>
    </location>
</feature>
<dbReference type="PROSITE" id="PS00237">
    <property type="entry name" value="G_PROTEIN_RECEP_F1_1"/>
    <property type="match status" value="1"/>
</dbReference>
<keyword evidence="13 19" id="KW-0675">Receptor</keyword>
<dbReference type="GO" id="GO:0005484">
    <property type="term" value="F:SNAP receptor activity"/>
    <property type="evidence" value="ECO:0007669"/>
    <property type="project" value="InterPro"/>
</dbReference>
<feature type="transmembrane region" description="Helical" evidence="22">
    <location>
        <begin position="12"/>
        <end position="40"/>
    </location>
</feature>
<evidence type="ECO:0000259" key="24">
    <source>
        <dbReference type="PROSITE" id="PS50262"/>
    </source>
</evidence>
<evidence type="ECO:0000256" key="22">
    <source>
        <dbReference type="SAM" id="Phobius"/>
    </source>
</evidence>